<organism evidence="2">
    <name type="scientific">Graphocephala atropunctata</name>
    <dbReference type="NCBI Taxonomy" id="36148"/>
    <lineage>
        <taxon>Eukaryota</taxon>
        <taxon>Metazoa</taxon>
        <taxon>Ecdysozoa</taxon>
        <taxon>Arthropoda</taxon>
        <taxon>Hexapoda</taxon>
        <taxon>Insecta</taxon>
        <taxon>Pterygota</taxon>
        <taxon>Neoptera</taxon>
        <taxon>Paraneoptera</taxon>
        <taxon>Hemiptera</taxon>
        <taxon>Auchenorrhyncha</taxon>
        <taxon>Membracoidea</taxon>
        <taxon>Cicadellidae</taxon>
        <taxon>Cicadellinae</taxon>
        <taxon>Cicadellini</taxon>
        <taxon>Graphocephala</taxon>
    </lineage>
</organism>
<accession>A0A1B6M3J8</accession>
<dbReference type="GO" id="GO:0005634">
    <property type="term" value="C:nucleus"/>
    <property type="evidence" value="ECO:0007669"/>
    <property type="project" value="TreeGrafter"/>
</dbReference>
<name>A0A1B6M3J8_9HEMI</name>
<dbReference type="Gene3D" id="3.40.50.1010">
    <property type="entry name" value="5'-nuclease"/>
    <property type="match status" value="1"/>
</dbReference>
<protein>
    <recommendedName>
        <fullName evidence="3">Constitutive coactivator of peroxisome proliferator-activated receptor gamma</fullName>
    </recommendedName>
</protein>
<evidence type="ECO:0008006" key="3">
    <source>
        <dbReference type="Google" id="ProtNLM"/>
    </source>
</evidence>
<evidence type="ECO:0000313" key="2">
    <source>
        <dbReference type="EMBL" id="JAT30483.1"/>
    </source>
</evidence>
<proteinExistence type="inferred from homology"/>
<dbReference type="PANTHER" id="PTHR15976">
    <property type="entry name" value="CONSTITUTIVE COACTIVATOR OF PEROXISOME PROLIFERATOR-ACTIVATED RECEPTOR GAMMA"/>
    <property type="match status" value="1"/>
</dbReference>
<dbReference type="SUPFAM" id="SSF88723">
    <property type="entry name" value="PIN domain-like"/>
    <property type="match status" value="1"/>
</dbReference>
<dbReference type="InterPro" id="IPR026784">
    <property type="entry name" value="Coact_PPARg"/>
</dbReference>
<comment type="similarity">
    <text evidence="1">Belongs to the constitutive coactivator of PPAR-gamma family.</text>
</comment>
<dbReference type="PANTHER" id="PTHR15976:SF17">
    <property type="entry name" value="CONSTITUTIVE COACTIVATOR OF PEROXISOME PROLIFERATOR-ACTIVATED RECEPTOR GAMMA"/>
    <property type="match status" value="1"/>
</dbReference>
<gene>
    <name evidence="2" type="ORF">g.28978</name>
</gene>
<dbReference type="AlphaFoldDB" id="A0A1B6M3J8"/>
<sequence>MGVRGLQTYLEKHCPSASPTVNISDLASRRRGRSRRPNQELIIVVDGSSCIRHLYGDLEWIGGAQLKQFGEKAQHFVQAFAELDIRLVFFFDGPTVQKKRTTWVQRRMDRLKSIYQVLDALSRNAPTHAIAKNLFHLPPGMGQLSRVIFQILCDCEVYQSLTECDEEIAEYARRHQVFGILGQDSDYVIMDTGNTLYLSMEHLNLRNMTTRLYDRWELARNLRIQPSQLPLLATFMGNDIVTSQDLKRFHLNLLRLNPNHNGYINFKVLVPGIAKYVRSLPCDEGTLFNVLPDIAKRTLGHPSKDRDIVASLRSYQSPTSATGQVIEERGRNNHWSRLVTEARHKHKTNEFPSMVYAIMSGLPFESSTSVEDFRKNDLPTFASATQPIRERIYGILLQEKPLPESGEHLVPEWCMEGPGSLDQPNYVPAVPPAHPHPGLLALWNGNDRLLSVRWGLFVSSVSPKLDVSRIKETLPSYLVLPTLILFNIYDLGCLASWEVDAMLATASCIKLYDVARLAALPSDPVSVRGVRVANLIMRSTFILYFLLASCGYPLSVEETAPWLFFDGKLFQIKYREAQSGYSHSRLCDSRMDVLEDFQVARYVVLHNDN</sequence>
<reference evidence="2" key="1">
    <citation type="submission" date="2015-11" db="EMBL/GenBank/DDBJ databases">
        <title>De novo transcriptome assembly of four potential Pierce s Disease insect vectors from Arizona vineyards.</title>
        <authorList>
            <person name="Tassone E.E."/>
        </authorList>
    </citation>
    <scope>NUCLEOTIDE SEQUENCE</scope>
</reference>
<dbReference type="InterPro" id="IPR029060">
    <property type="entry name" value="PIN-like_dom_sf"/>
</dbReference>
<evidence type="ECO:0000256" key="1">
    <source>
        <dbReference type="ARBA" id="ARBA00009495"/>
    </source>
</evidence>
<dbReference type="EMBL" id="GEBQ01009494">
    <property type="protein sequence ID" value="JAT30483.1"/>
    <property type="molecule type" value="Transcribed_RNA"/>
</dbReference>